<accession>A0A6G7CM33</accession>
<dbReference type="EMBL" id="CP049331">
    <property type="protein sequence ID" value="QIH43155.1"/>
    <property type="molecule type" value="Genomic_DNA"/>
</dbReference>
<name>A0A6G7CM33_9VIBR</name>
<gene>
    <name evidence="1" type="ORF">G5S32_01900</name>
</gene>
<organism evidence="1 2">
    <name type="scientific">Vibrio ziniensis</name>
    <dbReference type="NCBI Taxonomy" id="2711221"/>
    <lineage>
        <taxon>Bacteria</taxon>
        <taxon>Pseudomonadati</taxon>
        <taxon>Pseudomonadota</taxon>
        <taxon>Gammaproteobacteria</taxon>
        <taxon>Vibrionales</taxon>
        <taxon>Vibrionaceae</taxon>
        <taxon>Vibrio</taxon>
    </lineage>
</organism>
<protein>
    <submittedName>
        <fullName evidence="1">Uncharacterized protein</fullName>
    </submittedName>
</protein>
<dbReference type="AlphaFoldDB" id="A0A6G7CM33"/>
<reference evidence="1 2" key="1">
    <citation type="submission" date="2020-02" db="EMBL/GenBank/DDBJ databases">
        <title>A complete genome of a marine bacterium Vibrio sp. ZWAL4003 isolated from the mangrove sediment with the ability to degrade polysaccharides.</title>
        <authorList>
            <person name="Wu J."/>
            <person name="Qu W."/>
            <person name="Zeng R."/>
        </authorList>
    </citation>
    <scope>NUCLEOTIDE SEQUENCE [LARGE SCALE GENOMIC DNA]</scope>
    <source>
        <strain evidence="1 2">ZWAL4003</strain>
    </source>
</reference>
<sequence length="145" mass="16024">MQMTTQAKFVRDGSQVVNVATAATLTCNDKFILLLDKKGKKVLYREGEGIAALFSDFKKVVKPDEEYGLVLDDGGFIDLRSVSTVFTSPKTGNLVVLSHDERALYVFPKSTYKDIDGLSESLLDVLVNVGPKKKISKIDWDAYKG</sequence>
<dbReference type="KEGG" id="vzi:G5S32_01900"/>
<evidence type="ECO:0000313" key="2">
    <source>
        <dbReference type="Proteomes" id="UP000503003"/>
    </source>
</evidence>
<keyword evidence="2" id="KW-1185">Reference proteome</keyword>
<proteinExistence type="predicted"/>
<dbReference type="Proteomes" id="UP000503003">
    <property type="component" value="Chromosome 1"/>
</dbReference>
<evidence type="ECO:0000313" key="1">
    <source>
        <dbReference type="EMBL" id="QIH43155.1"/>
    </source>
</evidence>